<organism evidence="4 5">
    <name type="scientific">Neobacillus driksii</name>
    <dbReference type="NCBI Taxonomy" id="3035913"/>
    <lineage>
        <taxon>Bacteria</taxon>
        <taxon>Bacillati</taxon>
        <taxon>Bacillota</taxon>
        <taxon>Bacilli</taxon>
        <taxon>Bacillales</taxon>
        <taxon>Bacillaceae</taxon>
        <taxon>Neobacillus</taxon>
    </lineage>
</organism>
<dbReference type="RefSeq" id="WP_306075098.1">
    <property type="nucleotide sequence ID" value="NZ_JAROBZ020000001.1"/>
</dbReference>
<dbReference type="InterPro" id="IPR022998">
    <property type="entry name" value="ThiamineP_synth_TenI"/>
</dbReference>
<feature type="domain" description="Thiamine phosphate synthase/TenI" evidence="3">
    <location>
        <begin position="14"/>
        <end position="168"/>
    </location>
</feature>
<evidence type="ECO:0000256" key="2">
    <source>
        <dbReference type="ARBA" id="ARBA00022977"/>
    </source>
</evidence>
<comment type="pathway">
    <text evidence="1">Cofactor biosynthesis; thiamine diphosphate biosynthesis.</text>
</comment>
<sequence length="190" mass="20694">MAIEQLGEIVKDIHPYITAIHLREKQKTARELFQTVELLTKNNIPLSKIMINDRADVALVLGARGVQLAFHSLDAASVKENFPQLRIGSSIHSYPEGLKAKEKGADYVLYGHVFQSQSKQGKIPKGLEELKKLSNLDIDVIAIGGITPDNTRQVLQEGANGIAVMSGVLEARDPLVAVKAYSKALNKGGE</sequence>
<proteinExistence type="predicted"/>
<dbReference type="CDD" id="cd00564">
    <property type="entry name" value="TMP_TenI"/>
    <property type="match status" value="1"/>
</dbReference>
<comment type="caution">
    <text evidence="4">The sequence shown here is derived from an EMBL/GenBank/DDBJ whole genome shotgun (WGS) entry which is preliminary data.</text>
</comment>
<dbReference type="Proteomes" id="UP001241748">
    <property type="component" value="Unassembled WGS sequence"/>
</dbReference>
<dbReference type="PANTHER" id="PTHR20857:SF22">
    <property type="entry name" value="THIAZOLE TAUTOMERASE"/>
    <property type="match status" value="1"/>
</dbReference>
<evidence type="ECO:0000259" key="3">
    <source>
        <dbReference type="Pfam" id="PF02581"/>
    </source>
</evidence>
<dbReference type="EMBL" id="JAROBZ020000001">
    <property type="protein sequence ID" value="MFB3167574.1"/>
    <property type="molecule type" value="Genomic_DNA"/>
</dbReference>
<dbReference type="InterPro" id="IPR013785">
    <property type="entry name" value="Aldolase_TIM"/>
</dbReference>
<accession>A0ABV4YTD5</accession>
<keyword evidence="5" id="KW-1185">Reference proteome</keyword>
<evidence type="ECO:0000313" key="5">
    <source>
        <dbReference type="Proteomes" id="UP001241748"/>
    </source>
</evidence>
<reference evidence="4 5" key="1">
    <citation type="submission" date="2024-05" db="EMBL/GenBank/DDBJ databases">
        <authorList>
            <person name="Venkateswaran K."/>
        </authorList>
    </citation>
    <scope>NUCLEOTIDE SEQUENCE [LARGE SCALE GENOMIC DNA]</scope>
    <source>
        <strain evidence="4 5">179-C4-2-HS</strain>
    </source>
</reference>
<keyword evidence="2" id="KW-0784">Thiamine biosynthesis</keyword>
<dbReference type="SUPFAM" id="SSF51391">
    <property type="entry name" value="Thiamin phosphate synthase"/>
    <property type="match status" value="1"/>
</dbReference>
<evidence type="ECO:0000256" key="1">
    <source>
        <dbReference type="ARBA" id="ARBA00004948"/>
    </source>
</evidence>
<evidence type="ECO:0000313" key="4">
    <source>
        <dbReference type="EMBL" id="MFB3167574.1"/>
    </source>
</evidence>
<gene>
    <name evidence="4" type="ORF">P5G62_010680</name>
</gene>
<dbReference type="Pfam" id="PF02581">
    <property type="entry name" value="TMP-TENI"/>
    <property type="match status" value="1"/>
</dbReference>
<protein>
    <submittedName>
        <fullName evidence="4">Thiamine phosphate synthase</fullName>
    </submittedName>
</protein>
<dbReference type="InterPro" id="IPR036206">
    <property type="entry name" value="ThiamineP_synth_sf"/>
</dbReference>
<name>A0ABV4YTD5_9BACI</name>
<dbReference type="Gene3D" id="3.20.20.70">
    <property type="entry name" value="Aldolase class I"/>
    <property type="match status" value="1"/>
</dbReference>
<dbReference type="PANTHER" id="PTHR20857">
    <property type="entry name" value="THIAMINE-PHOSPHATE PYROPHOSPHORYLASE"/>
    <property type="match status" value="1"/>
</dbReference>